<dbReference type="GO" id="GO:0035091">
    <property type="term" value="F:phosphatidylinositol binding"/>
    <property type="evidence" value="ECO:0007669"/>
    <property type="project" value="TreeGrafter"/>
</dbReference>
<dbReference type="Proteomes" id="UP000030678">
    <property type="component" value="Unassembled WGS sequence"/>
</dbReference>
<dbReference type="VEuPathDB" id="FungiDB:G647_08560"/>
<evidence type="ECO:0000256" key="1">
    <source>
        <dbReference type="SAM" id="MobiDB-lite"/>
    </source>
</evidence>
<dbReference type="AlphaFoldDB" id="V9D2L1"/>
<feature type="domain" description="PX" evidence="2">
    <location>
        <begin position="357"/>
        <end position="486"/>
    </location>
</feature>
<evidence type="ECO:0000313" key="4">
    <source>
        <dbReference type="EMBL" id="ETI20523.1"/>
    </source>
</evidence>
<dbReference type="InterPro" id="IPR024554">
    <property type="entry name" value="LEC1-like_C"/>
</dbReference>
<feature type="domain" description="PX-associated" evidence="3">
    <location>
        <begin position="6"/>
        <end position="121"/>
    </location>
</feature>
<dbReference type="GeneID" id="19987053"/>
<accession>V9D2L1</accession>
<feature type="region of interest" description="Disordered" evidence="1">
    <location>
        <begin position="486"/>
        <end position="509"/>
    </location>
</feature>
<name>V9D2L1_9EURO</name>
<feature type="region of interest" description="Disordered" evidence="1">
    <location>
        <begin position="699"/>
        <end position="736"/>
    </location>
</feature>
<dbReference type="PANTHER" id="PTHR47185">
    <property type="entry name" value="PX DOMAIN-CONTAINING PROTEIN YPR097W"/>
    <property type="match status" value="1"/>
</dbReference>
<feature type="region of interest" description="Disordered" evidence="1">
    <location>
        <begin position="565"/>
        <end position="642"/>
    </location>
</feature>
<dbReference type="PANTHER" id="PTHR47185:SF2">
    <property type="entry name" value="FUNGAL PROTEIN"/>
    <property type="match status" value="1"/>
</dbReference>
<dbReference type="HOGENOM" id="CLU_024451_0_0_1"/>
<evidence type="ECO:0000259" key="3">
    <source>
        <dbReference type="Pfam" id="PF12828"/>
    </source>
</evidence>
<dbReference type="EMBL" id="KB822708">
    <property type="protein sequence ID" value="ETI20523.1"/>
    <property type="molecule type" value="Genomic_DNA"/>
</dbReference>
<proteinExistence type="predicted"/>
<protein>
    <recommendedName>
        <fullName evidence="6">Succinate dehydrogenase (Ubiquinone) flavoprotein subunit</fullName>
    </recommendedName>
</protein>
<reference evidence="4 5" key="1">
    <citation type="submission" date="2013-03" db="EMBL/GenBank/DDBJ databases">
        <title>The Genome Sequence of Cladophialophora carrionii CBS 160.54.</title>
        <authorList>
            <consortium name="The Broad Institute Genomics Platform"/>
            <person name="Cuomo C."/>
            <person name="de Hoog S."/>
            <person name="Gorbushina A."/>
            <person name="Walker B."/>
            <person name="Young S.K."/>
            <person name="Zeng Q."/>
            <person name="Gargeya S."/>
            <person name="Fitzgerald M."/>
            <person name="Haas B."/>
            <person name="Abouelleil A."/>
            <person name="Allen A.W."/>
            <person name="Alvarado L."/>
            <person name="Arachchi H.M."/>
            <person name="Berlin A.M."/>
            <person name="Chapman S.B."/>
            <person name="Gainer-Dewar J."/>
            <person name="Goldberg J."/>
            <person name="Griggs A."/>
            <person name="Gujja S."/>
            <person name="Hansen M."/>
            <person name="Howarth C."/>
            <person name="Imamovic A."/>
            <person name="Ireland A."/>
            <person name="Larimer J."/>
            <person name="McCowan C."/>
            <person name="Murphy C."/>
            <person name="Pearson M."/>
            <person name="Poon T.W."/>
            <person name="Priest M."/>
            <person name="Roberts A."/>
            <person name="Saif S."/>
            <person name="Shea T."/>
            <person name="Sisk P."/>
            <person name="Sykes S."/>
            <person name="Wortman J."/>
            <person name="Nusbaum C."/>
            <person name="Birren B."/>
        </authorList>
    </citation>
    <scope>NUCLEOTIDE SEQUENCE [LARGE SCALE GENOMIC DNA]</scope>
    <source>
        <strain evidence="4 5">CBS 160.54</strain>
    </source>
</reference>
<dbReference type="OrthoDB" id="2117459at2759"/>
<evidence type="ECO:0000313" key="5">
    <source>
        <dbReference type="Proteomes" id="UP000030678"/>
    </source>
</evidence>
<dbReference type="Pfam" id="PF12825">
    <property type="entry name" value="DUF3818"/>
    <property type="match status" value="2"/>
</dbReference>
<evidence type="ECO:0008006" key="6">
    <source>
        <dbReference type="Google" id="ProtNLM"/>
    </source>
</evidence>
<feature type="compositionally biased region" description="Basic and acidic residues" evidence="1">
    <location>
        <begin position="699"/>
        <end position="729"/>
    </location>
</feature>
<evidence type="ECO:0000259" key="2">
    <source>
        <dbReference type="Pfam" id="PF12825"/>
    </source>
</evidence>
<dbReference type="Pfam" id="PF12828">
    <property type="entry name" value="PXB"/>
    <property type="match status" value="1"/>
</dbReference>
<organism evidence="4 5">
    <name type="scientific">Cladophialophora carrionii CBS 160.54</name>
    <dbReference type="NCBI Taxonomy" id="1279043"/>
    <lineage>
        <taxon>Eukaryota</taxon>
        <taxon>Fungi</taxon>
        <taxon>Dikarya</taxon>
        <taxon>Ascomycota</taxon>
        <taxon>Pezizomycotina</taxon>
        <taxon>Eurotiomycetes</taxon>
        <taxon>Chaetothyriomycetidae</taxon>
        <taxon>Chaetothyriales</taxon>
        <taxon>Herpotrichiellaceae</taxon>
        <taxon>Cladophialophora</taxon>
    </lineage>
</organism>
<gene>
    <name evidence="4" type="ORF">G647_08560</name>
</gene>
<feature type="compositionally biased region" description="Low complexity" evidence="1">
    <location>
        <begin position="596"/>
        <end position="613"/>
    </location>
</feature>
<sequence>MAEVPSPSQTAALLDILTHYDTYAQIREFRRPGSLARYGPPFTAQKDTPSNSPALQALVSRYLLNLPGLNNLPEKWWTVQCHEIIENLEKANLSESYDKGVIGSRKTLAAAISALIEYPVRGTFAGFPRIKDRDENYDLTNAEDLRRAFRDFLHESVYGDILDQMVEKTATTDNLEDHPQLTKAVHEFVLVNLASLMHYTLILSPKGQYLLKLVDNANKLVPYMVLRQTLKIGNVATMINAMVKVGLAKMSVASVTNWMGLTKDQDEGSNLMQTIISTVLGWDIKDLELRGSRLERERAQLGKEQLLALKKYTTKSQDEQDRIRKESQTQSISIVTAILKDAKSPSTELTDMHHKQALEYLSIQLSIRDRRQLIQVLCKSTPDHLTMSVREVVDAYEPVIRRMHKAIDLASTLSDFEYFLKDLIKLARIRTDHKTNKAVVPTVGDFVQLLRKHQRSCHVFMHQCAKNDKELTGWYLDWARTAASQFKQDPDDDHPGPETTAKHGKGGAGNLTPALHSLFASLDEATRSRILPILDSHSEFLEDMHAQSLSRLALVLKSPPSKNPHIAKIFSSAPTHSSSSSRPSSRPPSPAPPPERSNNGNTSGGTETPTPTSIVSESQSDTSREIKEQPTPTEVSSSPGPGAFLARWQALLDATPITPLTQHGSLKAASSPEVVQSSATDVDGSRLVDFAAKEAKGEKIRVEDQRRKGSEQKAEEINQSQNRDHKPDEVGIGMDARKRQRELRAVIDALGREFRDLLAKRGCYW</sequence>
<feature type="domain" description="PX" evidence="2">
    <location>
        <begin position="162"/>
        <end position="353"/>
    </location>
</feature>
<dbReference type="RefSeq" id="XP_008731091.1">
    <property type="nucleotide sequence ID" value="XM_008732869.1"/>
</dbReference>
<feature type="compositionally biased region" description="Pro residues" evidence="1">
    <location>
        <begin position="585"/>
        <end position="595"/>
    </location>
</feature>
<dbReference type="InterPro" id="IPR024555">
    <property type="entry name" value="PX-associated"/>
</dbReference>
<dbReference type="InterPro" id="IPR047168">
    <property type="entry name" value="LEC1-like"/>
</dbReference>
<feature type="compositionally biased region" description="Polar residues" evidence="1">
    <location>
        <begin position="630"/>
        <end position="639"/>
    </location>
</feature>
<feature type="compositionally biased region" description="Low complexity" evidence="1">
    <location>
        <begin position="571"/>
        <end position="584"/>
    </location>
</feature>